<proteinExistence type="predicted"/>
<evidence type="ECO:0000313" key="3">
    <source>
        <dbReference type="Proteomes" id="UP000274822"/>
    </source>
</evidence>
<sequence>MAPCDHGQVAKIVGIHKVGCWEIVRKQTDPDLKLRHLYPVAMPSPAGKLARRRVATHYQYNLPNTTRTEKDPEFGLSSDRLTSMCPDMNGCK</sequence>
<dbReference type="AlphaFoldDB" id="A0A433R074"/>
<evidence type="ECO:0000313" key="2">
    <source>
        <dbReference type="EMBL" id="RUS35449.1"/>
    </source>
</evidence>
<evidence type="ECO:0000256" key="1">
    <source>
        <dbReference type="SAM" id="MobiDB-lite"/>
    </source>
</evidence>
<accession>A0A433R074</accession>
<protein>
    <submittedName>
        <fullName evidence="2">Uncharacterized protein</fullName>
    </submittedName>
</protein>
<dbReference type="EMBL" id="RBNJ01000087">
    <property type="protein sequence ID" value="RUS35449.1"/>
    <property type="molecule type" value="Genomic_DNA"/>
</dbReference>
<comment type="caution">
    <text evidence="2">The sequence shown here is derived from an EMBL/GenBank/DDBJ whole genome shotgun (WGS) entry which is preliminary data.</text>
</comment>
<name>A0A433R074_9FUNG</name>
<feature type="region of interest" description="Disordered" evidence="1">
    <location>
        <begin position="60"/>
        <end position="81"/>
    </location>
</feature>
<keyword evidence="3" id="KW-1185">Reference proteome</keyword>
<dbReference type="Proteomes" id="UP000274822">
    <property type="component" value="Unassembled WGS sequence"/>
</dbReference>
<gene>
    <name evidence="2" type="ORF">BC938DRAFT_483449</name>
</gene>
<reference evidence="2 3" key="1">
    <citation type="journal article" date="2018" name="New Phytol.">
        <title>Phylogenomics of Endogonaceae and evolution of mycorrhizas within Mucoromycota.</title>
        <authorList>
            <person name="Chang Y."/>
            <person name="Desiro A."/>
            <person name="Na H."/>
            <person name="Sandor L."/>
            <person name="Lipzen A."/>
            <person name="Clum A."/>
            <person name="Barry K."/>
            <person name="Grigoriev I.V."/>
            <person name="Martin F.M."/>
            <person name="Stajich J.E."/>
            <person name="Smith M.E."/>
            <person name="Bonito G."/>
            <person name="Spatafora J.W."/>
        </authorList>
    </citation>
    <scope>NUCLEOTIDE SEQUENCE [LARGE SCALE GENOMIC DNA]</scope>
    <source>
        <strain evidence="2 3">AD002</strain>
    </source>
</reference>
<organism evidence="2 3">
    <name type="scientific">Jimgerdemannia flammicorona</name>
    <dbReference type="NCBI Taxonomy" id="994334"/>
    <lineage>
        <taxon>Eukaryota</taxon>
        <taxon>Fungi</taxon>
        <taxon>Fungi incertae sedis</taxon>
        <taxon>Mucoromycota</taxon>
        <taxon>Mucoromycotina</taxon>
        <taxon>Endogonomycetes</taxon>
        <taxon>Endogonales</taxon>
        <taxon>Endogonaceae</taxon>
        <taxon>Jimgerdemannia</taxon>
    </lineage>
</organism>